<evidence type="ECO:0000256" key="8">
    <source>
        <dbReference type="PIRSR" id="PIRSR001589-1"/>
    </source>
</evidence>
<dbReference type="GO" id="GO:0005829">
    <property type="term" value="C:cytosol"/>
    <property type="evidence" value="ECO:0007669"/>
    <property type="project" value="TreeGrafter"/>
</dbReference>
<comment type="similarity">
    <text evidence="2">Belongs to the asparagine synthetase family.</text>
</comment>
<reference evidence="12" key="2">
    <citation type="submission" date="2020-09" db="EMBL/GenBank/DDBJ databases">
        <authorList>
            <person name="Sun Q."/>
            <person name="Sedlacek I."/>
        </authorList>
    </citation>
    <scope>NUCLEOTIDE SEQUENCE</scope>
    <source>
        <strain evidence="12">CCM 7684</strain>
    </source>
</reference>
<dbReference type="PANTHER" id="PTHR43284:SF1">
    <property type="entry name" value="ASPARAGINE SYNTHETASE"/>
    <property type="match status" value="1"/>
</dbReference>
<dbReference type="NCBIfam" id="TIGR01536">
    <property type="entry name" value="asn_synth_AEB"/>
    <property type="match status" value="1"/>
</dbReference>
<dbReference type="RefSeq" id="WP_188408004.1">
    <property type="nucleotide sequence ID" value="NZ_BMCP01000001.1"/>
</dbReference>
<evidence type="ECO:0000256" key="2">
    <source>
        <dbReference type="ARBA" id="ARBA00005752"/>
    </source>
</evidence>
<evidence type="ECO:0000256" key="6">
    <source>
        <dbReference type="ARBA" id="ARBA00022962"/>
    </source>
</evidence>
<keyword evidence="8" id="KW-0061">Asparagine biosynthesis</keyword>
<comment type="catalytic activity">
    <reaction evidence="7">
        <text>L-aspartate + L-glutamine + ATP + H2O = L-asparagine + L-glutamate + AMP + diphosphate + H(+)</text>
        <dbReference type="Rhea" id="RHEA:12228"/>
        <dbReference type="ChEBI" id="CHEBI:15377"/>
        <dbReference type="ChEBI" id="CHEBI:15378"/>
        <dbReference type="ChEBI" id="CHEBI:29985"/>
        <dbReference type="ChEBI" id="CHEBI:29991"/>
        <dbReference type="ChEBI" id="CHEBI:30616"/>
        <dbReference type="ChEBI" id="CHEBI:33019"/>
        <dbReference type="ChEBI" id="CHEBI:58048"/>
        <dbReference type="ChEBI" id="CHEBI:58359"/>
        <dbReference type="ChEBI" id="CHEBI:456215"/>
        <dbReference type="EC" id="6.3.5.4"/>
    </reaction>
</comment>
<dbReference type="InterPro" id="IPR029055">
    <property type="entry name" value="Ntn_hydrolases_N"/>
</dbReference>
<feature type="active site" description="For GATase activity" evidence="8">
    <location>
        <position position="2"/>
    </location>
</feature>
<reference evidence="12" key="1">
    <citation type="journal article" date="2014" name="Int. J. Syst. Evol. Microbiol.">
        <title>Complete genome sequence of Corynebacterium casei LMG S-19264T (=DSM 44701T), isolated from a smear-ripened cheese.</title>
        <authorList>
            <consortium name="US DOE Joint Genome Institute (JGI-PGF)"/>
            <person name="Walter F."/>
            <person name="Albersmeier A."/>
            <person name="Kalinowski J."/>
            <person name="Ruckert C."/>
        </authorList>
    </citation>
    <scope>NUCLEOTIDE SEQUENCE</scope>
    <source>
        <strain evidence="12">CCM 7684</strain>
    </source>
</reference>
<evidence type="ECO:0000256" key="5">
    <source>
        <dbReference type="ARBA" id="ARBA00022840"/>
    </source>
</evidence>
<evidence type="ECO:0000313" key="12">
    <source>
        <dbReference type="EMBL" id="GGE29775.1"/>
    </source>
</evidence>
<dbReference type="SUPFAM" id="SSF56235">
    <property type="entry name" value="N-terminal nucleophile aminohydrolases (Ntn hydrolases)"/>
    <property type="match status" value="1"/>
</dbReference>
<dbReference type="CDD" id="cd00712">
    <property type="entry name" value="AsnB"/>
    <property type="match status" value="1"/>
</dbReference>
<name>A0A8J2VFP0_9RHOB</name>
<keyword evidence="4 9" id="KW-0547">Nucleotide-binding</keyword>
<evidence type="ECO:0000256" key="3">
    <source>
        <dbReference type="ARBA" id="ARBA00012737"/>
    </source>
</evidence>
<dbReference type="PIRSF" id="PIRSF001589">
    <property type="entry name" value="Asn_synthetase_glu-h"/>
    <property type="match status" value="1"/>
</dbReference>
<dbReference type="Pfam" id="PF13537">
    <property type="entry name" value="GATase_7"/>
    <property type="match status" value="1"/>
</dbReference>
<evidence type="ECO:0000256" key="9">
    <source>
        <dbReference type="PIRSR" id="PIRSR001589-2"/>
    </source>
</evidence>
<dbReference type="Proteomes" id="UP000602745">
    <property type="component" value="Unassembled WGS sequence"/>
</dbReference>
<dbReference type="EMBL" id="BMCP01000001">
    <property type="protein sequence ID" value="GGE29775.1"/>
    <property type="molecule type" value="Genomic_DNA"/>
</dbReference>
<dbReference type="InterPro" id="IPR017932">
    <property type="entry name" value="GATase_2_dom"/>
</dbReference>
<dbReference type="InterPro" id="IPR033738">
    <property type="entry name" value="AsnB_N"/>
</dbReference>
<dbReference type="InterPro" id="IPR051786">
    <property type="entry name" value="ASN_synthetase/amidase"/>
</dbReference>
<evidence type="ECO:0000313" key="13">
    <source>
        <dbReference type="Proteomes" id="UP000602745"/>
    </source>
</evidence>
<sequence>MCGIAGFFGQPPNGAAAVLADMIGAVRHRGPDASGIHIKETAGLAHARLSIIDIASGQQPMRTADDELSITFNGEIFNYVELKTELERHGHIFRTASDTEVILHAYRQWDVDCVSRFNGDFAFALHDARQRRLFASRDRMGVRPFFFTRQGRCIYFASEIKALLTVPGITAEIDPIALDQIFTFWCPLAPRTGFKGIEELEPGHRLIAESDRLVCEPYWRLTYPRSGEEEEDRRSEPEIREELRALLLDATELRLRSDVPVGAYLSGGLDSSIITAAVKHIRSDRLRTFSVTFDNAEFDETAFQNEMVAALGTAHSAVATTPADIGALFPQVIKAAERPILRTAPAPLHRLSALVRDEHFKVVLTGEGADELFAGYDIFKEAKIRRFIAAQPQSSRRPLLLRKLYPYLPRLAGQSQTYLESFFGARPGDETDPLFSHLPRFRNTASAKMFFSGALKAELGGYDALADLRDRLPADFPRWHPLSQAQYLEAGLLLPGYILSSQGDRAAMANAVEGRFPFLDHRVVEFAARIPPRFKMRALREKHILRDAFQDLLPKTIANRIKQPYRAPDAPSFSGPDAPAWVSDTLATDRVRDAGLFEPRAVEKLMTKCNSGRPLGFKDNAALVGIVSTQLWHDMFTKQAAQPPARKIA</sequence>
<keyword evidence="13" id="KW-1185">Reference proteome</keyword>
<dbReference type="InterPro" id="IPR001962">
    <property type="entry name" value="Asn_synthase"/>
</dbReference>
<feature type="binding site" evidence="9">
    <location>
        <position position="291"/>
    </location>
    <ligand>
        <name>ATP</name>
        <dbReference type="ChEBI" id="CHEBI:30616"/>
    </ligand>
</feature>
<dbReference type="Pfam" id="PF00733">
    <property type="entry name" value="Asn_synthase"/>
    <property type="match status" value="1"/>
</dbReference>
<keyword evidence="8" id="KW-0028">Amino-acid biosynthesis</keyword>
<evidence type="ECO:0000259" key="11">
    <source>
        <dbReference type="PROSITE" id="PS51278"/>
    </source>
</evidence>
<organism evidence="12 13">
    <name type="scientific">Agaricicola taiwanensis</name>
    <dbReference type="NCBI Taxonomy" id="591372"/>
    <lineage>
        <taxon>Bacteria</taxon>
        <taxon>Pseudomonadati</taxon>
        <taxon>Pseudomonadota</taxon>
        <taxon>Alphaproteobacteria</taxon>
        <taxon>Rhodobacterales</taxon>
        <taxon>Paracoccaceae</taxon>
        <taxon>Agaricicola</taxon>
    </lineage>
</organism>
<keyword evidence="6 8" id="KW-0315">Glutamine amidotransferase</keyword>
<evidence type="ECO:0000256" key="10">
    <source>
        <dbReference type="PIRSR" id="PIRSR001589-3"/>
    </source>
</evidence>
<dbReference type="CDD" id="cd01991">
    <property type="entry name" value="Asn_synthase_B_C"/>
    <property type="match status" value="1"/>
</dbReference>
<feature type="domain" description="Glutamine amidotransferase type-2" evidence="11">
    <location>
        <begin position="2"/>
        <end position="211"/>
    </location>
</feature>
<comment type="pathway">
    <text evidence="1">Amino-acid biosynthesis; L-asparagine biosynthesis; L-asparagine from L-aspartate (L-Gln route): step 1/1.</text>
</comment>
<dbReference type="Gene3D" id="3.40.50.620">
    <property type="entry name" value="HUPs"/>
    <property type="match status" value="2"/>
</dbReference>
<evidence type="ECO:0000256" key="7">
    <source>
        <dbReference type="ARBA" id="ARBA00048741"/>
    </source>
</evidence>
<gene>
    <name evidence="12" type="ORF">GCM10007276_03750</name>
</gene>
<dbReference type="AlphaFoldDB" id="A0A8J2VFP0"/>
<dbReference type="GO" id="GO:0005524">
    <property type="term" value="F:ATP binding"/>
    <property type="evidence" value="ECO:0007669"/>
    <property type="project" value="UniProtKB-KW"/>
</dbReference>
<dbReference type="PROSITE" id="PS51278">
    <property type="entry name" value="GATASE_TYPE_2"/>
    <property type="match status" value="1"/>
</dbReference>
<proteinExistence type="inferred from homology"/>
<dbReference type="EC" id="6.3.5.4" evidence="3"/>
<keyword evidence="5 9" id="KW-0067">ATP-binding</keyword>
<dbReference type="GO" id="GO:0006529">
    <property type="term" value="P:asparagine biosynthetic process"/>
    <property type="evidence" value="ECO:0007669"/>
    <property type="project" value="UniProtKB-KW"/>
</dbReference>
<dbReference type="SUPFAM" id="SSF52402">
    <property type="entry name" value="Adenine nucleotide alpha hydrolases-like"/>
    <property type="match status" value="1"/>
</dbReference>
<dbReference type="InterPro" id="IPR006426">
    <property type="entry name" value="Asn_synth_AEB"/>
</dbReference>
<evidence type="ECO:0000256" key="1">
    <source>
        <dbReference type="ARBA" id="ARBA00005187"/>
    </source>
</evidence>
<dbReference type="GO" id="GO:0004066">
    <property type="term" value="F:asparagine synthase (glutamine-hydrolyzing) activity"/>
    <property type="evidence" value="ECO:0007669"/>
    <property type="project" value="UniProtKB-EC"/>
</dbReference>
<dbReference type="PANTHER" id="PTHR43284">
    <property type="entry name" value="ASPARAGINE SYNTHETASE (GLUTAMINE-HYDROLYZING)"/>
    <property type="match status" value="1"/>
</dbReference>
<feature type="site" description="Important for beta-aspartyl-AMP intermediate formation" evidence="10">
    <location>
        <position position="367"/>
    </location>
</feature>
<dbReference type="InterPro" id="IPR014729">
    <property type="entry name" value="Rossmann-like_a/b/a_fold"/>
</dbReference>
<dbReference type="Gene3D" id="3.60.20.10">
    <property type="entry name" value="Glutamine Phosphoribosylpyrophosphate, subunit 1, domain 1"/>
    <property type="match status" value="1"/>
</dbReference>
<protein>
    <recommendedName>
        <fullName evidence="3">asparagine synthase (glutamine-hydrolyzing)</fullName>
        <ecNumber evidence="3">6.3.5.4</ecNumber>
    </recommendedName>
</protein>
<comment type="caution">
    <text evidence="12">The sequence shown here is derived from an EMBL/GenBank/DDBJ whole genome shotgun (WGS) entry which is preliminary data.</text>
</comment>
<feature type="binding site" evidence="9">
    <location>
        <position position="98"/>
    </location>
    <ligand>
        <name>L-glutamine</name>
        <dbReference type="ChEBI" id="CHEBI:58359"/>
    </ligand>
</feature>
<evidence type="ECO:0000256" key="4">
    <source>
        <dbReference type="ARBA" id="ARBA00022741"/>
    </source>
</evidence>
<accession>A0A8J2VFP0</accession>